<gene>
    <name evidence="2" type="ORF">GCM10011509_03980</name>
</gene>
<comment type="caution">
    <text evidence="2">The sequence shown here is derived from an EMBL/GenBank/DDBJ whole genome shotgun (WGS) entry which is preliminary data.</text>
</comment>
<dbReference type="PRINTS" id="PR00111">
    <property type="entry name" value="ABHYDROLASE"/>
</dbReference>
<evidence type="ECO:0000313" key="2">
    <source>
        <dbReference type="EMBL" id="GGK58812.1"/>
    </source>
</evidence>
<organism evidence="2 3">
    <name type="scientific">Ornithinimicrobium pekingense</name>
    <dbReference type="NCBI Taxonomy" id="384677"/>
    <lineage>
        <taxon>Bacteria</taxon>
        <taxon>Bacillati</taxon>
        <taxon>Actinomycetota</taxon>
        <taxon>Actinomycetes</taxon>
        <taxon>Micrococcales</taxon>
        <taxon>Ornithinimicrobiaceae</taxon>
        <taxon>Ornithinimicrobium</taxon>
    </lineage>
</organism>
<dbReference type="InterPro" id="IPR029058">
    <property type="entry name" value="AB_hydrolase_fold"/>
</dbReference>
<proteinExistence type="predicted"/>
<evidence type="ECO:0000313" key="3">
    <source>
        <dbReference type="Proteomes" id="UP000662111"/>
    </source>
</evidence>
<dbReference type="SUPFAM" id="SSF53474">
    <property type="entry name" value="alpha/beta-Hydrolases"/>
    <property type="match status" value="1"/>
</dbReference>
<dbReference type="Gene3D" id="3.40.50.1820">
    <property type="entry name" value="alpha/beta hydrolase"/>
    <property type="match status" value="1"/>
</dbReference>
<dbReference type="GO" id="GO:0016787">
    <property type="term" value="F:hydrolase activity"/>
    <property type="evidence" value="ECO:0007669"/>
    <property type="project" value="UniProtKB-KW"/>
</dbReference>
<dbReference type="Pfam" id="PF00211">
    <property type="entry name" value="Guanylate_cyc"/>
    <property type="match status" value="1"/>
</dbReference>
<dbReference type="InterPro" id="IPR001054">
    <property type="entry name" value="A/G_cyclase"/>
</dbReference>
<evidence type="ECO:0000259" key="1">
    <source>
        <dbReference type="PROSITE" id="PS50125"/>
    </source>
</evidence>
<dbReference type="SMART" id="SM00044">
    <property type="entry name" value="CYCc"/>
    <property type="match status" value="1"/>
</dbReference>
<dbReference type="PANTHER" id="PTHR43433">
    <property type="entry name" value="HYDROLASE, ALPHA/BETA FOLD FAMILY PROTEIN"/>
    <property type="match status" value="1"/>
</dbReference>
<accession>A0ABQ2F758</accession>
<dbReference type="RefSeq" id="WP_022920839.1">
    <property type="nucleotide sequence ID" value="NZ_BMLB01000001.1"/>
</dbReference>
<dbReference type="Pfam" id="PF00561">
    <property type="entry name" value="Abhydrolase_1"/>
    <property type="match status" value="1"/>
</dbReference>
<keyword evidence="2" id="KW-0378">Hydrolase</keyword>
<keyword evidence="3" id="KW-1185">Reference proteome</keyword>
<dbReference type="PROSITE" id="PS50125">
    <property type="entry name" value="GUANYLATE_CYCLASE_2"/>
    <property type="match status" value="1"/>
</dbReference>
<dbReference type="EMBL" id="BMLB01000001">
    <property type="protein sequence ID" value="GGK58812.1"/>
    <property type="molecule type" value="Genomic_DNA"/>
</dbReference>
<protein>
    <submittedName>
        <fullName evidence="2">Hydrolase</fullName>
    </submittedName>
</protein>
<dbReference type="InterPro" id="IPR029787">
    <property type="entry name" value="Nucleotide_cyclase"/>
</dbReference>
<sequence length="447" mass="49033">MRRQTRYVRSAGGYVAFQELGGGTRDILFVTSWATNLDAMWEDPSLTHFFRRLGRLGRVICFDKRGSGVSDPVPLAALPTLEVWMDDARVVLDATRSRQAVVVGDTEGGPMAMLLAATYPDRVSHLVLLNTFARWRRAPDFPVGMPEEACERLITEYERHWGQHPAMLALTAPSLAGDPRAEEWFVRYQRLAMPPGAATQMYRWVTRLDVRAVLPAISAPTLVLHRQDNDHYRLGHGRYLAAHVPGARLVELPGADCFPFYTDASSQVLDEVQGFLTGAREEVSTERELATVLFTDIVGSTGHATRLGDSRWRDLHAAHDEVVRRYLATFGGKEVKTTGDGFLATFDGPARAVRCATAVRDAVQPLGLQIRAGLHTGEIERVGGDVSGVAVHLAARIMAAAEPGEVVVSRVVPDLVVGSGIEFADLGTAQLRGIPAPWQLCRVERVP</sequence>
<feature type="domain" description="Guanylate cyclase" evidence="1">
    <location>
        <begin position="291"/>
        <end position="398"/>
    </location>
</feature>
<dbReference type="Gene3D" id="3.30.70.1230">
    <property type="entry name" value="Nucleotide cyclase"/>
    <property type="match status" value="1"/>
</dbReference>
<reference evidence="3" key="1">
    <citation type="journal article" date="2019" name="Int. J. Syst. Evol. Microbiol.">
        <title>The Global Catalogue of Microorganisms (GCM) 10K type strain sequencing project: providing services to taxonomists for standard genome sequencing and annotation.</title>
        <authorList>
            <consortium name="The Broad Institute Genomics Platform"/>
            <consortium name="The Broad Institute Genome Sequencing Center for Infectious Disease"/>
            <person name="Wu L."/>
            <person name="Ma J."/>
        </authorList>
    </citation>
    <scope>NUCLEOTIDE SEQUENCE [LARGE SCALE GENOMIC DNA]</scope>
    <source>
        <strain evidence="3">CGMCC 1.5362</strain>
    </source>
</reference>
<dbReference type="InterPro" id="IPR000073">
    <property type="entry name" value="AB_hydrolase_1"/>
</dbReference>
<dbReference type="PANTHER" id="PTHR43433:SF8">
    <property type="entry name" value="BIFUNCTIONAL LIPASE_ADENYLATE CYCLASE LIPJ"/>
    <property type="match status" value="1"/>
</dbReference>
<dbReference type="CDD" id="cd07302">
    <property type="entry name" value="CHD"/>
    <property type="match status" value="1"/>
</dbReference>
<dbReference type="InterPro" id="IPR050471">
    <property type="entry name" value="AB_hydrolase"/>
</dbReference>
<name>A0ABQ2F758_9MICO</name>
<dbReference type="SUPFAM" id="SSF55073">
    <property type="entry name" value="Nucleotide cyclase"/>
    <property type="match status" value="1"/>
</dbReference>
<dbReference type="Proteomes" id="UP000662111">
    <property type="component" value="Unassembled WGS sequence"/>
</dbReference>